<keyword evidence="7 11" id="KW-1133">Transmembrane helix</keyword>
<evidence type="ECO:0000256" key="9">
    <source>
        <dbReference type="ARBA" id="ARBA00023306"/>
    </source>
</evidence>
<dbReference type="Pfam" id="PF02687">
    <property type="entry name" value="FtsX"/>
    <property type="match status" value="1"/>
</dbReference>
<evidence type="ECO:0000313" key="15">
    <source>
        <dbReference type="Proteomes" id="UP001269400"/>
    </source>
</evidence>
<comment type="subcellular location">
    <subcellularLocation>
        <location evidence="1">Cell membrane</location>
        <topology evidence="1">Multi-pass membrane protein</topology>
    </subcellularLocation>
</comment>
<evidence type="ECO:0000256" key="10">
    <source>
        <dbReference type="PIRNR" id="PIRNR003097"/>
    </source>
</evidence>
<evidence type="ECO:0000256" key="7">
    <source>
        <dbReference type="ARBA" id="ARBA00022989"/>
    </source>
</evidence>
<reference evidence="14" key="2">
    <citation type="submission" date="2022-12" db="EMBL/GenBank/DDBJ databases">
        <authorList>
            <person name="Dechsakulwatana C."/>
            <person name="Rungsihiranrut A."/>
            <person name="Muangchinda C."/>
            <person name="Ningthoujam R."/>
            <person name="Klankeo P."/>
            <person name="Pinyakong O."/>
        </authorList>
    </citation>
    <scope>NUCLEOTIDE SEQUENCE</scope>
    <source>
        <strain evidence="14">TL01-2</strain>
    </source>
</reference>
<evidence type="ECO:0000313" key="14">
    <source>
        <dbReference type="EMBL" id="MDU9693813.1"/>
    </source>
</evidence>
<keyword evidence="4 10" id="KW-1003">Cell membrane</keyword>
<evidence type="ECO:0000259" key="12">
    <source>
        <dbReference type="Pfam" id="PF02687"/>
    </source>
</evidence>
<dbReference type="InterPro" id="IPR004513">
    <property type="entry name" value="FtsX"/>
</dbReference>
<dbReference type="Gene3D" id="3.30.70.3040">
    <property type="match status" value="1"/>
</dbReference>
<feature type="transmembrane region" description="Helical" evidence="11">
    <location>
        <begin position="264"/>
        <end position="282"/>
    </location>
</feature>
<dbReference type="AlphaFoldDB" id="A0AAX6ND12"/>
<evidence type="ECO:0000256" key="6">
    <source>
        <dbReference type="ARBA" id="ARBA00022692"/>
    </source>
</evidence>
<comment type="caution">
    <text evidence="14">The sequence shown here is derived from an EMBL/GenBank/DDBJ whole genome shotgun (WGS) entry which is preliminary data.</text>
</comment>
<reference evidence="14" key="1">
    <citation type="journal article" date="2022" name="J Environ Chem Eng">
        <title>Biodegradation of petroleum oil using a constructed nonpathogenic and heavy metal-tolerant bacterial consortium isolated from marine sponges.</title>
        <authorList>
            <person name="Dechsakulwatana C."/>
            <person name="Rungsihiranrut A."/>
            <person name="Muangchinda C."/>
            <person name="Ningthoujam R."/>
            <person name="Klankeo P."/>
            <person name="Pinyakong O."/>
        </authorList>
    </citation>
    <scope>NUCLEOTIDE SEQUENCE</scope>
    <source>
        <strain evidence="14">TL01-2</strain>
    </source>
</reference>
<evidence type="ECO:0000256" key="3">
    <source>
        <dbReference type="ARBA" id="ARBA00021907"/>
    </source>
</evidence>
<evidence type="ECO:0000259" key="13">
    <source>
        <dbReference type="Pfam" id="PF18075"/>
    </source>
</evidence>
<dbReference type="PANTHER" id="PTHR47755:SF1">
    <property type="entry name" value="CELL DIVISION PROTEIN FTSX"/>
    <property type="match status" value="1"/>
</dbReference>
<sequence>MWAIWFWLKEANKGLFRNFIMNSFALLLSVVCFAILAISTTIGINAKYISANQEEKIQVILHLKDNVTNYQQIEYRIRQLPEVKSFVFVSKDEAYEQMKQSLGKKQDMLTDLNFNPLPASFEMNLKNPRDVKKVVKILESWGVDENVKYGAEFLDNYFKVTDRINKIAFWVIIVMAFSTASVIYSSIRMNILNRNKEIEIKDLVGAGMLNVRIPFVFEALILTIISASIVLMGIYFYYEDMIKMLLNDLPIATFMSVGEVMKSLIPPMYLAAIVIGIVSSVLSTQKYLKRH</sequence>
<evidence type="ECO:0000256" key="2">
    <source>
        <dbReference type="ARBA" id="ARBA00007379"/>
    </source>
</evidence>
<keyword evidence="5 10" id="KW-0132">Cell division</keyword>
<feature type="domain" description="ABC3 transporter permease C-terminal" evidence="12">
    <location>
        <begin position="171"/>
        <end position="284"/>
    </location>
</feature>
<dbReference type="PIRSF" id="PIRSF003097">
    <property type="entry name" value="FtsX"/>
    <property type="match status" value="1"/>
</dbReference>
<proteinExistence type="inferred from homology"/>
<evidence type="ECO:0000256" key="11">
    <source>
        <dbReference type="SAM" id="Phobius"/>
    </source>
</evidence>
<gene>
    <name evidence="14" type="ORF">O0Q50_21785</name>
</gene>
<keyword evidence="9 10" id="KW-0131">Cell cycle</keyword>
<evidence type="ECO:0000256" key="1">
    <source>
        <dbReference type="ARBA" id="ARBA00004651"/>
    </source>
</evidence>
<dbReference type="InterPro" id="IPR040690">
    <property type="entry name" value="FtsX_ECD"/>
</dbReference>
<organism evidence="14 15">
    <name type="scientific">Priestia aryabhattai</name>
    <name type="common">Bacillus aryabhattai</name>
    <dbReference type="NCBI Taxonomy" id="412384"/>
    <lineage>
        <taxon>Bacteria</taxon>
        <taxon>Bacillati</taxon>
        <taxon>Bacillota</taxon>
        <taxon>Bacilli</taxon>
        <taxon>Bacillales</taxon>
        <taxon>Bacillaceae</taxon>
        <taxon>Priestia</taxon>
    </lineage>
</organism>
<accession>A0AAX6ND12</accession>
<dbReference type="InterPro" id="IPR003838">
    <property type="entry name" value="ABC3_permease_C"/>
</dbReference>
<dbReference type="GO" id="GO:0051301">
    <property type="term" value="P:cell division"/>
    <property type="evidence" value="ECO:0007669"/>
    <property type="project" value="UniProtKB-KW"/>
</dbReference>
<dbReference type="EMBL" id="JAPTGD010000002">
    <property type="protein sequence ID" value="MDU9693813.1"/>
    <property type="molecule type" value="Genomic_DNA"/>
</dbReference>
<comment type="similarity">
    <text evidence="2 10">Belongs to the ABC-4 integral membrane protein family. FtsX subfamily.</text>
</comment>
<feature type="transmembrane region" description="Helical" evidence="11">
    <location>
        <begin position="215"/>
        <end position="238"/>
    </location>
</feature>
<feature type="domain" description="FtsX extracellular" evidence="13">
    <location>
        <begin position="58"/>
        <end position="140"/>
    </location>
</feature>
<dbReference type="RefSeq" id="WP_316911032.1">
    <property type="nucleotide sequence ID" value="NZ_JAPTGD010000002.1"/>
</dbReference>
<comment type="function">
    <text evidence="10">Part of the ABC transporter FtsEX involved in asymmetric cellular division facilitating the initiation of sporulation.</text>
</comment>
<dbReference type="GO" id="GO:0005886">
    <property type="term" value="C:plasma membrane"/>
    <property type="evidence" value="ECO:0007669"/>
    <property type="project" value="UniProtKB-SubCell"/>
</dbReference>
<evidence type="ECO:0000256" key="5">
    <source>
        <dbReference type="ARBA" id="ARBA00022618"/>
    </source>
</evidence>
<keyword evidence="8 10" id="KW-0472">Membrane</keyword>
<dbReference type="Proteomes" id="UP001269400">
    <property type="component" value="Unassembled WGS sequence"/>
</dbReference>
<evidence type="ECO:0000256" key="4">
    <source>
        <dbReference type="ARBA" id="ARBA00022475"/>
    </source>
</evidence>
<protein>
    <recommendedName>
        <fullName evidence="3 10">Cell division protein FtsX</fullName>
    </recommendedName>
</protein>
<dbReference type="Pfam" id="PF18075">
    <property type="entry name" value="FtsX_ECD"/>
    <property type="match status" value="1"/>
</dbReference>
<keyword evidence="6 11" id="KW-0812">Transmembrane</keyword>
<feature type="transmembrane region" description="Helical" evidence="11">
    <location>
        <begin position="167"/>
        <end position="187"/>
    </location>
</feature>
<evidence type="ECO:0000256" key="8">
    <source>
        <dbReference type="ARBA" id="ARBA00023136"/>
    </source>
</evidence>
<dbReference type="PANTHER" id="PTHR47755">
    <property type="entry name" value="CELL DIVISION PROTEIN FTSX"/>
    <property type="match status" value="1"/>
</dbReference>
<name>A0AAX6ND12_PRIAR</name>